<gene>
    <name evidence="9" type="ORF">OSTQU699_LOCUS419</name>
</gene>
<dbReference type="InterPro" id="IPR002610">
    <property type="entry name" value="Peptidase_S54_rhomboid-like"/>
</dbReference>
<dbReference type="Gene3D" id="1.20.1540.10">
    <property type="entry name" value="Rhomboid-like"/>
    <property type="match status" value="1"/>
</dbReference>
<keyword evidence="6" id="KW-0645">Protease</keyword>
<sequence length="424" mass="47514">MPEVNGLQADDLEAANGAQSAASTSGGRDGGDEEATESTMGKLSYVTSMVFARRPVELHRQMTGRSRFQVAGTKVLSMLSFRRHARALSDPNVRGADRLSHVVSLEAKLAHHPRKHEVLAQLKKWQHREYKGFGDRMANELFVLGERIFLIFTPKEMNNHDLIYTWGFFLFLVVPFFYMAGEFPRWLESPDAVVDLQIVRDNLNKIGPDALVKWVVKRGDAYQFSSNYLILWGGRYIPLMENGADVYRWITSLLIHQDLAHLLNNAIIFLLFSTHLEHKYGTLRIGALSFFAGIGGNLLSAAFEDVCDVVVGASGCCFGLLGLFVADMLLNFESVTFPILRIFFLLLMLSLTIITLFQEGNTSHLSHAGGFLAGLFPSFVFLPNLHKTKFEAVLPYLGFLSIVFFYVLLPIYVYGDVIPSNTCL</sequence>
<comment type="similarity">
    <text evidence="2 6">Belongs to the peptidase S54 family.</text>
</comment>
<dbReference type="PANTHER" id="PTHR22936">
    <property type="entry name" value="RHOMBOID-RELATED"/>
    <property type="match status" value="1"/>
</dbReference>
<feature type="region of interest" description="Disordered" evidence="7">
    <location>
        <begin position="1"/>
        <end position="39"/>
    </location>
</feature>
<evidence type="ECO:0000313" key="10">
    <source>
        <dbReference type="Proteomes" id="UP000708148"/>
    </source>
</evidence>
<feature type="compositionally biased region" description="Polar residues" evidence="7">
    <location>
        <begin position="17"/>
        <end position="26"/>
    </location>
</feature>
<keyword evidence="5 6" id="KW-0472">Membrane</keyword>
<evidence type="ECO:0000256" key="6">
    <source>
        <dbReference type="RuleBase" id="RU362115"/>
    </source>
</evidence>
<feature type="transmembrane region" description="Helical" evidence="6">
    <location>
        <begin position="394"/>
        <end position="414"/>
    </location>
</feature>
<evidence type="ECO:0000256" key="3">
    <source>
        <dbReference type="ARBA" id="ARBA00022692"/>
    </source>
</evidence>
<comment type="subcellular location">
    <subcellularLocation>
        <location evidence="1 6">Membrane</location>
        <topology evidence="1 6">Multi-pass membrane protein</topology>
    </subcellularLocation>
</comment>
<feature type="transmembrane region" description="Helical" evidence="6">
    <location>
        <begin position="339"/>
        <end position="358"/>
    </location>
</feature>
<dbReference type="EC" id="3.4.21.105" evidence="6"/>
<proteinExistence type="inferred from homology"/>
<reference evidence="9" key="1">
    <citation type="submission" date="2020-12" db="EMBL/GenBank/DDBJ databases">
        <authorList>
            <person name="Iha C."/>
        </authorList>
    </citation>
    <scope>NUCLEOTIDE SEQUENCE</scope>
</reference>
<dbReference type="GO" id="GO:0016020">
    <property type="term" value="C:membrane"/>
    <property type="evidence" value="ECO:0007669"/>
    <property type="project" value="UniProtKB-SubCell"/>
</dbReference>
<feature type="transmembrane region" description="Helical" evidence="6">
    <location>
        <begin position="285"/>
        <end position="303"/>
    </location>
</feature>
<dbReference type="InterPro" id="IPR035952">
    <property type="entry name" value="Rhomboid-like_sf"/>
</dbReference>
<evidence type="ECO:0000256" key="2">
    <source>
        <dbReference type="ARBA" id="ARBA00009045"/>
    </source>
</evidence>
<dbReference type="EMBL" id="CAJHUC010000300">
    <property type="protein sequence ID" value="CAD7695058.1"/>
    <property type="molecule type" value="Genomic_DNA"/>
</dbReference>
<dbReference type="OrthoDB" id="418595at2759"/>
<dbReference type="Pfam" id="PF01694">
    <property type="entry name" value="Rhomboid"/>
    <property type="match status" value="1"/>
</dbReference>
<evidence type="ECO:0000313" key="9">
    <source>
        <dbReference type="EMBL" id="CAD7695058.1"/>
    </source>
</evidence>
<dbReference type="SUPFAM" id="SSF144091">
    <property type="entry name" value="Rhomboid-like"/>
    <property type="match status" value="1"/>
</dbReference>
<comment type="catalytic activity">
    <reaction evidence="6">
        <text>Cleaves type-1 transmembrane domains using a catalytic dyad composed of serine and histidine that are contributed by different transmembrane domains.</text>
        <dbReference type="EC" id="3.4.21.105"/>
    </reaction>
</comment>
<name>A0A8S1IKZ2_9CHLO</name>
<keyword evidence="10" id="KW-1185">Reference proteome</keyword>
<comment type="function">
    <text evidence="6">Serine protease involved in intramembrane proteolysis.</text>
</comment>
<dbReference type="InterPro" id="IPR022764">
    <property type="entry name" value="Peptidase_S54_rhomboid_dom"/>
</dbReference>
<evidence type="ECO:0000259" key="8">
    <source>
        <dbReference type="Pfam" id="PF01694"/>
    </source>
</evidence>
<keyword evidence="6" id="KW-0378">Hydrolase</keyword>
<comment type="caution">
    <text evidence="9">The sequence shown here is derived from an EMBL/GenBank/DDBJ whole genome shotgun (WGS) entry which is preliminary data.</text>
</comment>
<feature type="transmembrane region" description="Helical" evidence="6">
    <location>
        <begin position="309"/>
        <end position="332"/>
    </location>
</feature>
<dbReference type="Proteomes" id="UP000708148">
    <property type="component" value="Unassembled WGS sequence"/>
</dbReference>
<keyword evidence="4 6" id="KW-1133">Transmembrane helix</keyword>
<feature type="domain" description="Peptidase S54 rhomboid" evidence="8">
    <location>
        <begin position="245"/>
        <end position="382"/>
    </location>
</feature>
<dbReference type="PANTHER" id="PTHR22936:SF99">
    <property type="entry name" value="RHOMBOID-LIKE PROTEASE"/>
    <property type="match status" value="1"/>
</dbReference>
<keyword evidence="6" id="KW-0720">Serine protease</keyword>
<evidence type="ECO:0000256" key="4">
    <source>
        <dbReference type="ARBA" id="ARBA00022989"/>
    </source>
</evidence>
<dbReference type="GO" id="GO:0004252">
    <property type="term" value="F:serine-type endopeptidase activity"/>
    <property type="evidence" value="ECO:0007669"/>
    <property type="project" value="InterPro"/>
</dbReference>
<evidence type="ECO:0000256" key="5">
    <source>
        <dbReference type="ARBA" id="ARBA00023136"/>
    </source>
</evidence>
<evidence type="ECO:0000256" key="7">
    <source>
        <dbReference type="SAM" id="MobiDB-lite"/>
    </source>
</evidence>
<comment type="caution">
    <text evidence="6">Lacks conserved residue(s) required for the propagation of feature annotation.</text>
</comment>
<dbReference type="GO" id="GO:0006508">
    <property type="term" value="P:proteolysis"/>
    <property type="evidence" value="ECO:0007669"/>
    <property type="project" value="UniProtKB-KW"/>
</dbReference>
<accession>A0A8S1IKZ2</accession>
<organism evidence="9 10">
    <name type="scientific">Ostreobium quekettii</name>
    <dbReference type="NCBI Taxonomy" id="121088"/>
    <lineage>
        <taxon>Eukaryota</taxon>
        <taxon>Viridiplantae</taxon>
        <taxon>Chlorophyta</taxon>
        <taxon>core chlorophytes</taxon>
        <taxon>Ulvophyceae</taxon>
        <taxon>TCBD clade</taxon>
        <taxon>Bryopsidales</taxon>
        <taxon>Ostreobineae</taxon>
        <taxon>Ostreobiaceae</taxon>
        <taxon>Ostreobium</taxon>
    </lineage>
</organism>
<feature type="transmembrane region" description="Helical" evidence="6">
    <location>
        <begin position="162"/>
        <end position="180"/>
    </location>
</feature>
<keyword evidence="3 6" id="KW-0812">Transmembrane</keyword>
<protein>
    <recommendedName>
        <fullName evidence="6">RHOMBOID-like protein</fullName>
        <ecNumber evidence="6">3.4.21.105</ecNumber>
    </recommendedName>
</protein>
<feature type="transmembrane region" description="Helical" evidence="6">
    <location>
        <begin position="364"/>
        <end position="382"/>
    </location>
</feature>
<evidence type="ECO:0000256" key="1">
    <source>
        <dbReference type="ARBA" id="ARBA00004141"/>
    </source>
</evidence>
<dbReference type="AlphaFoldDB" id="A0A8S1IKZ2"/>